<evidence type="ECO:0000313" key="4">
    <source>
        <dbReference type="Proteomes" id="UP000821853"/>
    </source>
</evidence>
<accession>A0A9J6H3X6</accession>
<organism evidence="3 4">
    <name type="scientific">Haemaphysalis longicornis</name>
    <name type="common">Bush tick</name>
    <dbReference type="NCBI Taxonomy" id="44386"/>
    <lineage>
        <taxon>Eukaryota</taxon>
        <taxon>Metazoa</taxon>
        <taxon>Ecdysozoa</taxon>
        <taxon>Arthropoda</taxon>
        <taxon>Chelicerata</taxon>
        <taxon>Arachnida</taxon>
        <taxon>Acari</taxon>
        <taxon>Parasitiformes</taxon>
        <taxon>Ixodida</taxon>
        <taxon>Ixodoidea</taxon>
        <taxon>Ixodidae</taxon>
        <taxon>Haemaphysalinae</taxon>
        <taxon>Haemaphysalis</taxon>
    </lineage>
</organism>
<feature type="region of interest" description="Disordered" evidence="1">
    <location>
        <begin position="105"/>
        <end position="157"/>
    </location>
</feature>
<dbReference type="OMA" id="LMYELAP"/>
<dbReference type="Proteomes" id="UP000821853">
    <property type="component" value="Chromosome 9"/>
</dbReference>
<evidence type="ECO:0000259" key="2">
    <source>
        <dbReference type="Pfam" id="PF10512"/>
    </source>
</evidence>
<dbReference type="EMBL" id="JABSTR010000011">
    <property type="protein sequence ID" value="KAH9382445.1"/>
    <property type="molecule type" value="Genomic_DNA"/>
</dbReference>
<feature type="compositionally biased region" description="Basic residues" evidence="1">
    <location>
        <begin position="134"/>
        <end position="144"/>
    </location>
</feature>
<feature type="domain" description="Borealin C-terminal" evidence="2">
    <location>
        <begin position="170"/>
        <end position="237"/>
    </location>
</feature>
<dbReference type="AlphaFoldDB" id="A0A9J6H3X6"/>
<dbReference type="Pfam" id="PF10512">
    <property type="entry name" value="Borealin"/>
    <property type="match status" value="1"/>
</dbReference>
<gene>
    <name evidence="3" type="ORF">HPB48_004293</name>
</gene>
<evidence type="ECO:0000256" key="1">
    <source>
        <dbReference type="SAM" id="MobiDB-lite"/>
    </source>
</evidence>
<protein>
    <recommendedName>
        <fullName evidence="2">Borealin C-terminal domain-containing protein</fullName>
    </recommendedName>
</protein>
<comment type="caution">
    <text evidence="3">The sequence shown here is derived from an EMBL/GenBank/DDBJ whole genome shotgun (WGS) entry which is preliminary data.</text>
</comment>
<dbReference type="OrthoDB" id="6494005at2759"/>
<proteinExistence type="predicted"/>
<reference evidence="3 4" key="1">
    <citation type="journal article" date="2020" name="Cell">
        <title>Large-Scale Comparative Analyses of Tick Genomes Elucidate Their Genetic Diversity and Vector Capacities.</title>
        <authorList>
            <consortium name="Tick Genome and Microbiome Consortium (TIGMIC)"/>
            <person name="Jia N."/>
            <person name="Wang J."/>
            <person name="Shi W."/>
            <person name="Du L."/>
            <person name="Sun Y."/>
            <person name="Zhan W."/>
            <person name="Jiang J.F."/>
            <person name="Wang Q."/>
            <person name="Zhang B."/>
            <person name="Ji P."/>
            <person name="Bell-Sakyi L."/>
            <person name="Cui X.M."/>
            <person name="Yuan T.T."/>
            <person name="Jiang B.G."/>
            <person name="Yang W.F."/>
            <person name="Lam T.T."/>
            <person name="Chang Q.C."/>
            <person name="Ding S.J."/>
            <person name="Wang X.J."/>
            <person name="Zhu J.G."/>
            <person name="Ruan X.D."/>
            <person name="Zhao L."/>
            <person name="Wei J.T."/>
            <person name="Ye R.Z."/>
            <person name="Que T.C."/>
            <person name="Du C.H."/>
            <person name="Zhou Y.H."/>
            <person name="Cheng J.X."/>
            <person name="Dai P.F."/>
            <person name="Guo W.B."/>
            <person name="Han X.H."/>
            <person name="Huang E.J."/>
            <person name="Li L.F."/>
            <person name="Wei W."/>
            <person name="Gao Y.C."/>
            <person name="Liu J.Z."/>
            <person name="Shao H.Z."/>
            <person name="Wang X."/>
            <person name="Wang C.C."/>
            <person name="Yang T.C."/>
            <person name="Huo Q.B."/>
            <person name="Li W."/>
            <person name="Chen H.Y."/>
            <person name="Chen S.E."/>
            <person name="Zhou L.G."/>
            <person name="Ni X.B."/>
            <person name="Tian J.H."/>
            <person name="Sheng Y."/>
            <person name="Liu T."/>
            <person name="Pan Y.S."/>
            <person name="Xia L.Y."/>
            <person name="Li J."/>
            <person name="Zhao F."/>
            <person name="Cao W.C."/>
        </authorList>
    </citation>
    <scope>NUCLEOTIDE SEQUENCE [LARGE SCALE GENOMIC DNA]</scope>
    <source>
        <strain evidence="3">HaeL-2018</strain>
    </source>
</reference>
<keyword evidence="4" id="KW-1185">Reference proteome</keyword>
<dbReference type="VEuPathDB" id="VectorBase:HLOH_060364"/>
<feature type="compositionally biased region" description="Low complexity" evidence="1">
    <location>
        <begin position="105"/>
        <end position="119"/>
    </location>
</feature>
<name>A0A9J6H3X6_HAELO</name>
<evidence type="ECO:0000313" key="3">
    <source>
        <dbReference type="EMBL" id="KAH9382445.1"/>
    </source>
</evidence>
<dbReference type="InterPro" id="IPR046466">
    <property type="entry name" value="Borealin_C"/>
</dbReference>
<sequence>MRAAERWRPDLAVKVCHVGKYDVAWYLEVLESQLVESLHAALAAEKAAVEQVCRRADMWYNDILRTVPMEVLMQPLTRADLEYREPYIPDAASVAVSLASSSSGFSSAASTSTESKPSTLTQTRRRVGVAASAKSKRVAAKKKASPPGSCSSSAKPAKVARKASTASYGFHTPLARTRAARGSLPVVTPKFDIRKRPPASARPARQGEVLLSLSGSPIASKQAPVLQPVHVHVNGGRANRCHPIAAKLLGMPEWPNRGRNAKKVVKLKAESSNDDSVKQLCRAIQQYCGRKKLNVHLFPPSISWDSGFDVESLMYELAPKLPPVQDLPLAVGG</sequence>